<evidence type="ECO:0000313" key="1">
    <source>
        <dbReference type="EMBL" id="MBB6501051.1"/>
    </source>
</evidence>
<dbReference type="RefSeq" id="WP_184626412.1">
    <property type="nucleotide sequence ID" value="NZ_JACHCC010000008.1"/>
</dbReference>
<dbReference type="EMBL" id="JACHCC010000008">
    <property type="protein sequence ID" value="MBB6501051.1"/>
    <property type="molecule type" value="Genomic_DNA"/>
</dbReference>
<dbReference type="Pfam" id="PF19781">
    <property type="entry name" value="DUF6266"/>
    <property type="match status" value="1"/>
</dbReference>
<sequence length="213" mass="24186">MAKADDGLFGGLRGSIRNLVFYKYMGQPCVKTKPQLKKKGSRTLPQQAQNNKLKLLSPFLTSVKSFLSIGFEFKAKEQNKTANNQATSINLLNGIKGIYPDQEINWNEIYVADGDLARPENVQVTMTADSFQFNWERTTGSEDDRSMILVYCHDNNESHFSFSGARRAELKDVFTLRSRYIAGKTFEVFIAFKNIISNEVSRSVYCGRHAYQP</sequence>
<comment type="caution">
    <text evidence="1">The sequence shown here is derived from an EMBL/GenBank/DDBJ whole genome shotgun (WGS) entry which is preliminary data.</text>
</comment>
<organism evidence="1 2">
    <name type="scientific">Pedobacter cryoconitis</name>
    <dbReference type="NCBI Taxonomy" id="188932"/>
    <lineage>
        <taxon>Bacteria</taxon>
        <taxon>Pseudomonadati</taxon>
        <taxon>Bacteroidota</taxon>
        <taxon>Sphingobacteriia</taxon>
        <taxon>Sphingobacteriales</taxon>
        <taxon>Sphingobacteriaceae</taxon>
        <taxon>Pedobacter</taxon>
    </lineage>
</organism>
<dbReference type="Proteomes" id="UP000521017">
    <property type="component" value="Unassembled WGS sequence"/>
</dbReference>
<dbReference type="AlphaFoldDB" id="A0A7X0J4L7"/>
<name>A0A7X0J4L7_9SPHI</name>
<reference evidence="1 2" key="1">
    <citation type="submission" date="2020-08" db="EMBL/GenBank/DDBJ databases">
        <title>Genomic Encyclopedia of Type Strains, Phase IV (KMG-V): Genome sequencing to study the core and pangenomes of soil and plant-associated prokaryotes.</title>
        <authorList>
            <person name="Whitman W."/>
        </authorList>
    </citation>
    <scope>NUCLEOTIDE SEQUENCE [LARGE SCALE GENOMIC DNA]</scope>
    <source>
        <strain evidence="1 2">M2T3</strain>
    </source>
</reference>
<accession>A0A7X0J4L7</accession>
<dbReference type="InterPro" id="IPR046233">
    <property type="entry name" value="DUF6266"/>
</dbReference>
<evidence type="ECO:0000313" key="2">
    <source>
        <dbReference type="Proteomes" id="UP000521017"/>
    </source>
</evidence>
<proteinExistence type="predicted"/>
<protein>
    <submittedName>
        <fullName evidence="1">Uncharacterized protein</fullName>
    </submittedName>
</protein>
<gene>
    <name evidence="1" type="ORF">HDF25_003214</name>
</gene>